<name>A0A512PA87_9CELL</name>
<organism evidence="3 4">
    <name type="scientific">Cellulomonas soli</name>
    <dbReference type="NCBI Taxonomy" id="931535"/>
    <lineage>
        <taxon>Bacteria</taxon>
        <taxon>Bacillati</taxon>
        <taxon>Actinomycetota</taxon>
        <taxon>Actinomycetes</taxon>
        <taxon>Micrococcales</taxon>
        <taxon>Cellulomonadaceae</taxon>
        <taxon>Cellulomonas</taxon>
    </lineage>
</organism>
<sequence>MGGAKKNTWVAGTVVVALLIVVAAWFLAISPALTSADEVRAQAEQTRQENELLELKIAQLKADFDKLPEYKAELAGLQTQIPTSAAMSEYLREVDQIAGTHSVTVTDITPSIPTAVTLAASAAPAATETTESADGSTDATTGTATTDPAAASGVPTGFVAIPVAITVMGTYDNTVAFLYDLQNSTPRLFLVSGLVGTSQKEAEASGGKPATAAGDQELVINGYVYVLPDALGVAETVDPAAAAPALPGAVPGKNPLAPIAGH</sequence>
<reference evidence="3 4" key="1">
    <citation type="submission" date="2019-07" db="EMBL/GenBank/DDBJ databases">
        <title>Whole genome shotgun sequence of Cellulomonas soli NBRC 109434.</title>
        <authorList>
            <person name="Hosoyama A."/>
            <person name="Uohara A."/>
            <person name="Ohji S."/>
            <person name="Ichikawa N."/>
        </authorList>
    </citation>
    <scope>NUCLEOTIDE SEQUENCE [LARGE SCALE GENOMIC DNA]</scope>
    <source>
        <strain evidence="3 4">NBRC 109434</strain>
    </source>
</reference>
<dbReference type="Gene3D" id="3.30.70.60">
    <property type="match status" value="1"/>
</dbReference>
<comment type="caution">
    <text evidence="3">The sequence shown here is derived from an EMBL/GenBank/DDBJ whole genome shotgun (WGS) entry which is preliminary data.</text>
</comment>
<dbReference type="AlphaFoldDB" id="A0A512PA87"/>
<dbReference type="Proteomes" id="UP000321798">
    <property type="component" value="Unassembled WGS sequence"/>
</dbReference>
<evidence type="ECO:0008006" key="5">
    <source>
        <dbReference type="Google" id="ProtNLM"/>
    </source>
</evidence>
<evidence type="ECO:0000313" key="3">
    <source>
        <dbReference type="EMBL" id="GEP68121.1"/>
    </source>
</evidence>
<feature type="coiled-coil region" evidence="1">
    <location>
        <begin position="36"/>
        <end position="63"/>
    </location>
</feature>
<protein>
    <recommendedName>
        <fullName evidence="5">Pilus assembly protein PilO</fullName>
    </recommendedName>
</protein>
<dbReference type="InterPro" id="IPR014717">
    <property type="entry name" value="Transl_elong_EF1B/ribsomal_bS6"/>
</dbReference>
<evidence type="ECO:0000256" key="2">
    <source>
        <dbReference type="SAM" id="MobiDB-lite"/>
    </source>
</evidence>
<dbReference type="OrthoDB" id="4823950at2"/>
<evidence type="ECO:0000313" key="4">
    <source>
        <dbReference type="Proteomes" id="UP000321798"/>
    </source>
</evidence>
<dbReference type="EMBL" id="BKAL01000002">
    <property type="protein sequence ID" value="GEP68121.1"/>
    <property type="molecule type" value="Genomic_DNA"/>
</dbReference>
<keyword evidence="1" id="KW-0175">Coiled coil</keyword>
<feature type="region of interest" description="Disordered" evidence="2">
    <location>
        <begin position="123"/>
        <end position="149"/>
    </location>
</feature>
<keyword evidence="4" id="KW-1185">Reference proteome</keyword>
<accession>A0A512PA87</accession>
<evidence type="ECO:0000256" key="1">
    <source>
        <dbReference type="SAM" id="Coils"/>
    </source>
</evidence>
<proteinExistence type="predicted"/>
<dbReference type="RefSeq" id="WP_146951869.1">
    <property type="nucleotide sequence ID" value="NZ_BAABBJ010000015.1"/>
</dbReference>
<gene>
    <name evidence="3" type="ORF">CSO01_08360</name>
</gene>